<gene>
    <name evidence="2" type="ORF">OLEA9_A114430</name>
</gene>
<evidence type="ECO:0000313" key="3">
    <source>
        <dbReference type="Proteomes" id="UP000594638"/>
    </source>
</evidence>
<organism evidence="2 3">
    <name type="scientific">Olea europaea subsp. europaea</name>
    <dbReference type="NCBI Taxonomy" id="158383"/>
    <lineage>
        <taxon>Eukaryota</taxon>
        <taxon>Viridiplantae</taxon>
        <taxon>Streptophyta</taxon>
        <taxon>Embryophyta</taxon>
        <taxon>Tracheophyta</taxon>
        <taxon>Spermatophyta</taxon>
        <taxon>Magnoliopsida</taxon>
        <taxon>eudicotyledons</taxon>
        <taxon>Gunneridae</taxon>
        <taxon>Pentapetalae</taxon>
        <taxon>asterids</taxon>
        <taxon>lamiids</taxon>
        <taxon>Lamiales</taxon>
        <taxon>Oleaceae</taxon>
        <taxon>Oleeae</taxon>
        <taxon>Olea</taxon>
    </lineage>
</organism>
<evidence type="ECO:0000256" key="1">
    <source>
        <dbReference type="SAM" id="MobiDB-lite"/>
    </source>
</evidence>
<keyword evidence="3" id="KW-1185">Reference proteome</keyword>
<dbReference type="Gramene" id="OE9A114430T1">
    <property type="protein sequence ID" value="OE9A114430C1"/>
    <property type="gene ID" value="OE9A114430"/>
</dbReference>
<accession>A0A8S0URU7</accession>
<proteinExistence type="predicted"/>
<dbReference type="AlphaFoldDB" id="A0A8S0URU7"/>
<dbReference type="Proteomes" id="UP000594638">
    <property type="component" value="Unassembled WGS sequence"/>
</dbReference>
<evidence type="ECO:0000313" key="2">
    <source>
        <dbReference type="EMBL" id="CAA3020535.1"/>
    </source>
</evidence>
<dbReference type="EMBL" id="CACTIH010009040">
    <property type="protein sequence ID" value="CAA3020535.1"/>
    <property type="molecule type" value="Genomic_DNA"/>
</dbReference>
<protein>
    <submittedName>
        <fullName evidence="2">Uncharacterized protein</fullName>
    </submittedName>
</protein>
<sequence length="88" mass="9597">MSIPSSAGSVGLGPMREEDSMSDVPMSNVLPEDPVDPDERPINLSDEELTSVPSAYFGSCSKMNDEDVDEEDPSYVISTFVDERSHEV</sequence>
<comment type="caution">
    <text evidence="2">The sequence shown here is derived from an EMBL/GenBank/DDBJ whole genome shotgun (WGS) entry which is preliminary data.</text>
</comment>
<name>A0A8S0URU7_OLEEU</name>
<reference evidence="2 3" key="1">
    <citation type="submission" date="2019-12" db="EMBL/GenBank/DDBJ databases">
        <authorList>
            <person name="Alioto T."/>
            <person name="Alioto T."/>
            <person name="Gomez Garrido J."/>
        </authorList>
    </citation>
    <scope>NUCLEOTIDE SEQUENCE [LARGE SCALE GENOMIC DNA]</scope>
</reference>
<feature type="region of interest" description="Disordered" evidence="1">
    <location>
        <begin position="1"/>
        <end position="50"/>
    </location>
</feature>